<feature type="transmembrane region" description="Helical" evidence="5">
    <location>
        <begin position="165"/>
        <end position="183"/>
    </location>
</feature>
<feature type="domain" description="O-antigen ligase-related" evidence="6">
    <location>
        <begin position="288"/>
        <end position="424"/>
    </location>
</feature>
<proteinExistence type="predicted"/>
<keyword evidence="4 5" id="KW-0472">Membrane</keyword>
<sequence length="511" mass="57600">MDNFQLEVKNTKGVAGKGDGFFSRLRKMILIEKLYNRTGLAILILLGLIIAVGTAKFGPIFGALLLVMAVGIPMVVSVVMFPNFGMIVVLIMAYLLFLLMRIGVSGPIGIIMDGLQVLMMLGLLIRQRRERNWAQLSGPITTMILIWIGYNVFEIANPSAESRLAWVYTIRSVAIVLLSYFVFLYNIRSIQMVRLIFKLWLGLALFAALYAYKQEYIGFSAVEEAYLNSDPAIASILLIGGHWRKFSIFSDPVAFAYNMVMPSILCICIIAGKFKLWKKLVLGFVMCLYLQSMLFSGTRGANVLLPAALFLFAILNYNKKVLIFTAVAAVFLVFLINVPTNDQNLLRFQTAFRPNKDDSYTARKVNQKRIQPFILSHPMGGGLGATGTWGRRFAPGSYLSRFPPDSGYIRVAVELGWIGLTIFCALMFTILRTGINNYYKIKDPELKTYCLAMTLIIFAYNVANFPQEALVQFPSNVYFSMAAAMLTVVYRLDRQKRRPDEVMYKDETVKY</sequence>
<evidence type="ECO:0000256" key="1">
    <source>
        <dbReference type="ARBA" id="ARBA00004141"/>
    </source>
</evidence>
<dbReference type="InterPro" id="IPR007016">
    <property type="entry name" value="O-antigen_ligase-rel_domated"/>
</dbReference>
<accession>A0ABP8G834</accession>
<dbReference type="PANTHER" id="PTHR37422">
    <property type="entry name" value="TEICHURONIC ACID BIOSYNTHESIS PROTEIN TUAE"/>
    <property type="match status" value="1"/>
</dbReference>
<evidence type="ECO:0000256" key="3">
    <source>
        <dbReference type="ARBA" id="ARBA00022989"/>
    </source>
</evidence>
<evidence type="ECO:0000256" key="4">
    <source>
        <dbReference type="ARBA" id="ARBA00023136"/>
    </source>
</evidence>
<dbReference type="EMBL" id="BAABFT010000003">
    <property type="protein sequence ID" value="GAA4319329.1"/>
    <property type="molecule type" value="Genomic_DNA"/>
</dbReference>
<evidence type="ECO:0000313" key="8">
    <source>
        <dbReference type="Proteomes" id="UP001500582"/>
    </source>
</evidence>
<keyword evidence="8" id="KW-1185">Reference proteome</keyword>
<comment type="caution">
    <text evidence="7">The sequence shown here is derived from an EMBL/GenBank/DDBJ whole genome shotgun (WGS) entry which is preliminary data.</text>
</comment>
<organism evidence="7 8">
    <name type="scientific">Mucilaginibacter gynuensis</name>
    <dbReference type="NCBI Taxonomy" id="1302236"/>
    <lineage>
        <taxon>Bacteria</taxon>
        <taxon>Pseudomonadati</taxon>
        <taxon>Bacteroidota</taxon>
        <taxon>Sphingobacteriia</taxon>
        <taxon>Sphingobacteriales</taxon>
        <taxon>Sphingobacteriaceae</taxon>
        <taxon>Mucilaginibacter</taxon>
    </lineage>
</organism>
<evidence type="ECO:0000256" key="5">
    <source>
        <dbReference type="SAM" id="Phobius"/>
    </source>
</evidence>
<feature type="transmembrane region" description="Helical" evidence="5">
    <location>
        <begin position="321"/>
        <end position="338"/>
    </location>
</feature>
<feature type="transmembrane region" description="Helical" evidence="5">
    <location>
        <begin position="84"/>
        <end position="102"/>
    </location>
</feature>
<dbReference type="Pfam" id="PF04932">
    <property type="entry name" value="Wzy_C"/>
    <property type="match status" value="1"/>
</dbReference>
<feature type="transmembrane region" description="Helical" evidence="5">
    <location>
        <begin position="415"/>
        <end position="434"/>
    </location>
</feature>
<dbReference type="Proteomes" id="UP001500582">
    <property type="component" value="Unassembled WGS sequence"/>
</dbReference>
<feature type="transmembrane region" description="Helical" evidence="5">
    <location>
        <begin position="133"/>
        <end position="153"/>
    </location>
</feature>
<evidence type="ECO:0000256" key="2">
    <source>
        <dbReference type="ARBA" id="ARBA00022692"/>
    </source>
</evidence>
<feature type="transmembrane region" description="Helical" evidence="5">
    <location>
        <begin position="446"/>
        <end position="463"/>
    </location>
</feature>
<dbReference type="PANTHER" id="PTHR37422:SF17">
    <property type="entry name" value="O-ANTIGEN LIGASE"/>
    <property type="match status" value="1"/>
</dbReference>
<gene>
    <name evidence="7" type="ORF">GCM10023149_17980</name>
</gene>
<feature type="transmembrane region" description="Helical" evidence="5">
    <location>
        <begin position="294"/>
        <end position="314"/>
    </location>
</feature>
<keyword evidence="2 5" id="KW-0812">Transmembrane</keyword>
<feature type="transmembrane region" description="Helical" evidence="5">
    <location>
        <begin position="60"/>
        <end position="79"/>
    </location>
</feature>
<feature type="transmembrane region" description="Helical" evidence="5">
    <location>
        <begin position="255"/>
        <end position="274"/>
    </location>
</feature>
<feature type="transmembrane region" description="Helical" evidence="5">
    <location>
        <begin position="469"/>
        <end position="490"/>
    </location>
</feature>
<protein>
    <recommendedName>
        <fullName evidence="6">O-antigen ligase-related domain-containing protein</fullName>
    </recommendedName>
</protein>
<dbReference type="InterPro" id="IPR051533">
    <property type="entry name" value="WaaL-like"/>
</dbReference>
<keyword evidence="3 5" id="KW-1133">Transmembrane helix</keyword>
<name>A0ABP8G834_9SPHI</name>
<feature type="transmembrane region" description="Helical" evidence="5">
    <location>
        <begin position="108"/>
        <end position="126"/>
    </location>
</feature>
<feature type="transmembrane region" description="Helical" evidence="5">
    <location>
        <begin position="195"/>
        <end position="213"/>
    </location>
</feature>
<evidence type="ECO:0000259" key="6">
    <source>
        <dbReference type="Pfam" id="PF04932"/>
    </source>
</evidence>
<reference evidence="8" key="1">
    <citation type="journal article" date="2019" name="Int. J. Syst. Evol. Microbiol.">
        <title>The Global Catalogue of Microorganisms (GCM) 10K type strain sequencing project: providing services to taxonomists for standard genome sequencing and annotation.</title>
        <authorList>
            <consortium name="The Broad Institute Genomics Platform"/>
            <consortium name="The Broad Institute Genome Sequencing Center for Infectious Disease"/>
            <person name="Wu L."/>
            <person name="Ma J."/>
        </authorList>
    </citation>
    <scope>NUCLEOTIDE SEQUENCE [LARGE SCALE GENOMIC DNA]</scope>
    <source>
        <strain evidence="8">JCM 17705</strain>
    </source>
</reference>
<comment type="subcellular location">
    <subcellularLocation>
        <location evidence="1">Membrane</location>
        <topology evidence="1">Multi-pass membrane protein</topology>
    </subcellularLocation>
</comment>
<evidence type="ECO:0000313" key="7">
    <source>
        <dbReference type="EMBL" id="GAA4319329.1"/>
    </source>
</evidence>
<feature type="transmembrane region" description="Helical" evidence="5">
    <location>
        <begin position="34"/>
        <end position="54"/>
    </location>
</feature>